<dbReference type="InterPro" id="IPR018253">
    <property type="entry name" value="DnaJ_domain_CS"/>
</dbReference>
<keyword evidence="5" id="KW-0143">Chaperone</keyword>
<evidence type="ECO:0000256" key="7">
    <source>
        <dbReference type="SAM" id="MobiDB-lite"/>
    </source>
</evidence>
<dbReference type="InterPro" id="IPR008971">
    <property type="entry name" value="HSP40/DnaJ_pept-bd"/>
</dbReference>
<evidence type="ECO:0000313" key="11">
    <source>
        <dbReference type="EMBL" id="VVT51695.1"/>
    </source>
</evidence>
<keyword evidence="3 6" id="KW-0863">Zinc-finger</keyword>
<evidence type="ECO:0000256" key="2">
    <source>
        <dbReference type="ARBA" id="ARBA00022737"/>
    </source>
</evidence>
<feature type="compositionally biased region" description="Low complexity" evidence="7">
    <location>
        <begin position="119"/>
        <end position="129"/>
    </location>
</feature>
<feature type="zinc finger region" description="CR-type" evidence="6">
    <location>
        <begin position="147"/>
        <end position="229"/>
    </location>
</feature>
<feature type="signal peptide" evidence="8">
    <location>
        <begin position="1"/>
        <end position="25"/>
    </location>
</feature>
<dbReference type="PROSITE" id="PS51188">
    <property type="entry name" value="ZF_CR"/>
    <property type="match status" value="1"/>
</dbReference>
<evidence type="ECO:0000256" key="8">
    <source>
        <dbReference type="SAM" id="SignalP"/>
    </source>
</evidence>
<evidence type="ECO:0000256" key="6">
    <source>
        <dbReference type="PROSITE-ProRule" id="PRU00546"/>
    </source>
</evidence>
<dbReference type="InterPro" id="IPR001623">
    <property type="entry name" value="DnaJ_domain"/>
</dbReference>
<reference evidence="11 12" key="1">
    <citation type="submission" date="2019-09" db="EMBL/GenBank/DDBJ databases">
        <authorList>
            <person name="Brejova B."/>
        </authorList>
    </citation>
    <scope>NUCLEOTIDE SEQUENCE [LARGE SCALE GENOMIC DNA]</scope>
</reference>
<dbReference type="Gene3D" id="1.10.287.110">
    <property type="entry name" value="DnaJ domain"/>
    <property type="match status" value="1"/>
</dbReference>
<evidence type="ECO:0000256" key="5">
    <source>
        <dbReference type="ARBA" id="ARBA00023186"/>
    </source>
</evidence>
<keyword evidence="1 6" id="KW-0479">Metal-binding</keyword>
<dbReference type="PROSITE" id="PS50076">
    <property type="entry name" value="DNAJ_2"/>
    <property type="match status" value="1"/>
</dbReference>
<dbReference type="AlphaFoldDB" id="A0A5E8BQA7"/>
<proteinExistence type="predicted"/>
<gene>
    <name evidence="11" type="ORF">SAPINGB_P003182</name>
</gene>
<dbReference type="EMBL" id="CABVLU010000002">
    <property type="protein sequence ID" value="VVT51695.1"/>
    <property type="molecule type" value="Genomic_DNA"/>
</dbReference>
<feature type="domain" description="J" evidence="9">
    <location>
        <begin position="28"/>
        <end position="90"/>
    </location>
</feature>
<keyword evidence="8" id="KW-0732">Signal</keyword>
<dbReference type="RefSeq" id="XP_031853791.1">
    <property type="nucleotide sequence ID" value="XM_031997900.1"/>
</dbReference>
<dbReference type="InterPro" id="IPR001305">
    <property type="entry name" value="HSP_DnaJ_Cys-rich_dom"/>
</dbReference>
<dbReference type="Pfam" id="PF00226">
    <property type="entry name" value="DnaJ"/>
    <property type="match status" value="1"/>
</dbReference>
<dbReference type="OrthoDB" id="550424at2759"/>
<dbReference type="InterPro" id="IPR044713">
    <property type="entry name" value="DNJA1/2-like"/>
</dbReference>
<dbReference type="CDD" id="cd06257">
    <property type="entry name" value="DnaJ"/>
    <property type="match status" value="1"/>
</dbReference>
<dbReference type="GO" id="GO:0008270">
    <property type="term" value="F:zinc ion binding"/>
    <property type="evidence" value="ECO:0007669"/>
    <property type="project" value="UniProtKB-KW"/>
</dbReference>
<dbReference type="InterPro" id="IPR002939">
    <property type="entry name" value="DnaJ_C"/>
</dbReference>
<evidence type="ECO:0000256" key="4">
    <source>
        <dbReference type="ARBA" id="ARBA00022833"/>
    </source>
</evidence>
<dbReference type="InterPro" id="IPR036410">
    <property type="entry name" value="HSP_DnaJ_Cys-rich_dom_sf"/>
</dbReference>
<feature type="chain" id="PRO_5023134808" description="DnaJ-related protein SCJ1" evidence="8">
    <location>
        <begin position="26"/>
        <end position="365"/>
    </location>
</feature>
<dbReference type="GeneID" id="43582000"/>
<keyword evidence="12" id="KW-1185">Reference proteome</keyword>
<dbReference type="FunFam" id="2.10.230.10:FF:000002">
    <property type="entry name" value="Molecular chaperone DnaJ"/>
    <property type="match status" value="1"/>
</dbReference>
<evidence type="ECO:0000256" key="1">
    <source>
        <dbReference type="ARBA" id="ARBA00022723"/>
    </source>
</evidence>
<feature type="region of interest" description="Disordered" evidence="7">
    <location>
        <begin position="87"/>
        <end position="136"/>
    </location>
</feature>
<dbReference type="Gene3D" id="2.60.260.20">
    <property type="entry name" value="Urease metallochaperone UreE, N-terminal domain"/>
    <property type="match status" value="2"/>
</dbReference>
<dbReference type="SUPFAM" id="SSF57938">
    <property type="entry name" value="DnaJ/Hsp40 cysteine-rich domain"/>
    <property type="match status" value="1"/>
</dbReference>
<dbReference type="SUPFAM" id="SSF49493">
    <property type="entry name" value="HSP40/DnaJ peptide-binding domain"/>
    <property type="match status" value="2"/>
</dbReference>
<dbReference type="GO" id="GO:0030544">
    <property type="term" value="F:Hsp70 protein binding"/>
    <property type="evidence" value="ECO:0007669"/>
    <property type="project" value="InterPro"/>
</dbReference>
<protein>
    <recommendedName>
        <fullName evidence="13">DnaJ-related protein SCJ1</fullName>
    </recommendedName>
</protein>
<dbReference type="GO" id="GO:0051082">
    <property type="term" value="F:unfolded protein binding"/>
    <property type="evidence" value="ECO:0007669"/>
    <property type="project" value="InterPro"/>
</dbReference>
<organism evidence="11 12">
    <name type="scientific">Magnusiomyces paraingens</name>
    <dbReference type="NCBI Taxonomy" id="2606893"/>
    <lineage>
        <taxon>Eukaryota</taxon>
        <taxon>Fungi</taxon>
        <taxon>Dikarya</taxon>
        <taxon>Ascomycota</taxon>
        <taxon>Saccharomycotina</taxon>
        <taxon>Dipodascomycetes</taxon>
        <taxon>Dipodascales</taxon>
        <taxon>Dipodascaceae</taxon>
        <taxon>Magnusiomyces</taxon>
    </lineage>
</organism>
<evidence type="ECO:0000313" key="12">
    <source>
        <dbReference type="Proteomes" id="UP000398389"/>
    </source>
</evidence>
<dbReference type="PRINTS" id="PR00625">
    <property type="entry name" value="JDOMAIN"/>
</dbReference>
<keyword evidence="2" id="KW-0677">Repeat</keyword>
<feature type="domain" description="CR-type" evidence="10">
    <location>
        <begin position="147"/>
        <end position="229"/>
    </location>
</feature>
<dbReference type="Proteomes" id="UP000398389">
    <property type="component" value="Unassembled WGS sequence"/>
</dbReference>
<dbReference type="PROSITE" id="PS00636">
    <property type="entry name" value="DNAJ_1"/>
    <property type="match status" value="1"/>
</dbReference>
<name>A0A5E8BQA7_9ASCO</name>
<evidence type="ECO:0008006" key="13">
    <source>
        <dbReference type="Google" id="ProtNLM"/>
    </source>
</evidence>
<evidence type="ECO:0000259" key="10">
    <source>
        <dbReference type="PROSITE" id="PS51188"/>
    </source>
</evidence>
<keyword evidence="4 6" id="KW-0862">Zinc</keyword>
<dbReference type="SUPFAM" id="SSF46565">
    <property type="entry name" value="Chaperone J-domain"/>
    <property type="match status" value="1"/>
</dbReference>
<dbReference type="Gene3D" id="2.10.230.10">
    <property type="entry name" value="Heat shock protein DnaJ, cysteine-rich domain"/>
    <property type="match status" value="1"/>
</dbReference>
<dbReference type="GO" id="GO:0006457">
    <property type="term" value="P:protein folding"/>
    <property type="evidence" value="ECO:0007669"/>
    <property type="project" value="InterPro"/>
</dbReference>
<accession>A0A5E8BQA7</accession>
<dbReference type="PANTHER" id="PTHR43888">
    <property type="entry name" value="DNAJ-LIKE-2, ISOFORM A-RELATED"/>
    <property type="match status" value="1"/>
</dbReference>
<evidence type="ECO:0000256" key="3">
    <source>
        <dbReference type="ARBA" id="ARBA00022771"/>
    </source>
</evidence>
<sequence length="365" mass="40554">MIFKTPSSLLTILVILLGVSHLAAAGANYYDVLGIKKGATTQEIKQAYRELSKKYHPDKNDGDDTKFMEISQAYEVLSDDEKRSNYDRFGEEGVNGNPGGGPGGGGHGGFDPFQHMFGQQRRQQQQRQRGPNTESTLEISLKDAYNGRSIPLKFNMMASCNQCKGSGSADGKFVNCNQCHGKGIVIMEVQLAPGMVQRIQQTCPKCQGQRHLIANPCKKCHGAKVVREGKTLVLDVEPGVPREFEHVFHGEADKQPGLEQGDLVMKLRESKKDNWGYRRRGQNLFRTEMLTEEEALKGGWSRDIPCLDGETTIRLARKRGQKVMPGEVEVLAGHGMPILESDDEHGDLYVEYVVVFKGKADKDEL</sequence>
<dbReference type="SMART" id="SM00271">
    <property type="entry name" value="DnaJ"/>
    <property type="match status" value="1"/>
</dbReference>
<dbReference type="CDD" id="cd10719">
    <property type="entry name" value="DnaJ_zf"/>
    <property type="match status" value="1"/>
</dbReference>
<feature type="compositionally biased region" description="Gly residues" evidence="7">
    <location>
        <begin position="96"/>
        <end position="109"/>
    </location>
</feature>
<dbReference type="Pfam" id="PF00684">
    <property type="entry name" value="DnaJ_CXXCXGXG"/>
    <property type="match status" value="1"/>
</dbReference>
<dbReference type="Pfam" id="PF01556">
    <property type="entry name" value="DnaJ_C"/>
    <property type="match status" value="1"/>
</dbReference>
<evidence type="ECO:0000259" key="9">
    <source>
        <dbReference type="PROSITE" id="PS50076"/>
    </source>
</evidence>
<dbReference type="InterPro" id="IPR036869">
    <property type="entry name" value="J_dom_sf"/>
</dbReference>